<dbReference type="SUPFAM" id="SSF52540">
    <property type="entry name" value="P-loop containing nucleoside triphosphate hydrolases"/>
    <property type="match status" value="1"/>
</dbReference>
<dbReference type="Proteomes" id="UP000234778">
    <property type="component" value="Unassembled WGS sequence"/>
</dbReference>
<dbReference type="InterPro" id="IPR041664">
    <property type="entry name" value="AAA_16"/>
</dbReference>
<comment type="caution">
    <text evidence="2">The sequence shown here is derived from an EMBL/GenBank/DDBJ whole genome shotgun (WGS) entry which is preliminary data.</text>
</comment>
<dbReference type="Pfam" id="PF13191">
    <property type="entry name" value="AAA_16"/>
    <property type="match status" value="1"/>
</dbReference>
<gene>
    <name evidence="2" type="ORF">CYJ26_08050</name>
</gene>
<evidence type="ECO:0000259" key="1">
    <source>
        <dbReference type="Pfam" id="PF13191"/>
    </source>
</evidence>
<dbReference type="EMBL" id="PKHA01000008">
    <property type="protein sequence ID" value="PKY98352.1"/>
    <property type="molecule type" value="Genomic_DNA"/>
</dbReference>
<dbReference type="GeneID" id="81708883"/>
<dbReference type="AlphaFoldDB" id="A0A2I1KRU6"/>
<evidence type="ECO:0000313" key="3">
    <source>
        <dbReference type="Proteomes" id="UP000234778"/>
    </source>
</evidence>
<organism evidence="2 3">
    <name type="scientific">Actinomyces urogenitalis</name>
    <dbReference type="NCBI Taxonomy" id="103621"/>
    <lineage>
        <taxon>Bacteria</taxon>
        <taxon>Bacillati</taxon>
        <taxon>Actinomycetota</taxon>
        <taxon>Actinomycetes</taxon>
        <taxon>Actinomycetales</taxon>
        <taxon>Actinomycetaceae</taxon>
        <taxon>Actinomyces</taxon>
    </lineage>
</organism>
<dbReference type="InterPro" id="IPR027417">
    <property type="entry name" value="P-loop_NTPase"/>
</dbReference>
<protein>
    <submittedName>
        <fullName evidence="2">ATP-binding protein</fullName>
    </submittedName>
</protein>
<reference evidence="2 3" key="1">
    <citation type="submission" date="2017-12" db="EMBL/GenBank/DDBJ databases">
        <title>Phylogenetic diversity of female urinary microbiome.</title>
        <authorList>
            <person name="Thomas-White K."/>
            <person name="Wolfe A.J."/>
        </authorList>
    </citation>
    <scope>NUCLEOTIDE SEQUENCE [LARGE SCALE GENOMIC DNA]</scope>
    <source>
        <strain evidence="2 3">UMB0319</strain>
    </source>
</reference>
<dbReference type="RefSeq" id="WP_006548422.1">
    <property type="nucleotide sequence ID" value="NZ_CP136961.1"/>
</dbReference>
<accession>A0A2I1KRU6</accession>
<dbReference type="Gene3D" id="3.40.50.300">
    <property type="entry name" value="P-loop containing nucleotide triphosphate hydrolases"/>
    <property type="match status" value="1"/>
</dbReference>
<keyword evidence="2" id="KW-0547">Nucleotide-binding</keyword>
<sequence length="410" mass="44760">MRRPLDSPFSPGSDTVPQVWAGRAAQLSDWRDVLRPRRLGGIAERGRTILGEAGTGKSSLVRKIAADAAQGGDWVTSQLRIPAGADPLKRVAVALIDLAREAGLAAAREERIKRLLGRVEAVALSGVSVSLREAAGPDPYTSLSELLIEIGREAARHKDRMVLLHVDEVQNITDDAVRSQLLIALGDALVHEERRQVPGGVELSPALPLSVYLTGLPEFQDTAGSRTGATFARRFQTTTLGALDEADLALALHPFVDEGWVIADAHGHNQRIRMTPTACRALIDLSCGEPFLFQLAGERAWFAGVGDMITAEEVHEGWRSAAAEAETHVQRVLARLPAREERFLRAMAALDPHERTLTQIARQMGHAHASELGTTAQRLDLTRGIVERGRPYTFRHRAVEAFLTSSWPWV</sequence>
<name>A0A2I1KRU6_9ACTO</name>
<proteinExistence type="predicted"/>
<feature type="domain" description="Orc1-like AAA ATPase" evidence="1">
    <location>
        <begin position="20"/>
        <end position="176"/>
    </location>
</feature>
<keyword evidence="2" id="KW-0067">ATP-binding</keyword>
<evidence type="ECO:0000313" key="2">
    <source>
        <dbReference type="EMBL" id="PKY98352.1"/>
    </source>
</evidence>
<dbReference type="GO" id="GO:0005524">
    <property type="term" value="F:ATP binding"/>
    <property type="evidence" value="ECO:0007669"/>
    <property type="project" value="UniProtKB-KW"/>
</dbReference>